<evidence type="ECO:0000313" key="3">
    <source>
        <dbReference type="Proteomes" id="UP001501005"/>
    </source>
</evidence>
<name>A0ABP3YSW1_9ACTN</name>
<proteinExistence type="predicted"/>
<keyword evidence="3" id="KW-1185">Reference proteome</keyword>
<protein>
    <submittedName>
        <fullName evidence="2">Uncharacterized protein</fullName>
    </submittedName>
</protein>
<evidence type="ECO:0000313" key="2">
    <source>
        <dbReference type="EMBL" id="GAA0902945.1"/>
    </source>
</evidence>
<dbReference type="Proteomes" id="UP001501005">
    <property type="component" value="Unassembled WGS sequence"/>
</dbReference>
<sequence>MPAGESGHPEQTTPALAVLGREAGQGKPRAGVADFNAQNGPGEPDSRQNPAGTDMPHCIREQFTDHQGCGVYDIVVQSRIPTPYPVHGLVPRGGDRVCRGRYRESKPVRCHG</sequence>
<dbReference type="EMBL" id="BAAAHG010000002">
    <property type="protein sequence ID" value="GAA0902945.1"/>
    <property type="molecule type" value="Genomic_DNA"/>
</dbReference>
<gene>
    <name evidence="2" type="ORF">GCM10009549_05310</name>
</gene>
<accession>A0ABP3YSW1</accession>
<feature type="region of interest" description="Disordered" evidence="1">
    <location>
        <begin position="1"/>
        <end position="56"/>
    </location>
</feature>
<comment type="caution">
    <text evidence="2">The sequence shown here is derived from an EMBL/GenBank/DDBJ whole genome shotgun (WGS) entry which is preliminary data.</text>
</comment>
<evidence type="ECO:0000256" key="1">
    <source>
        <dbReference type="SAM" id="MobiDB-lite"/>
    </source>
</evidence>
<organism evidence="2 3">
    <name type="scientific">Streptomyces thermoalcalitolerans</name>
    <dbReference type="NCBI Taxonomy" id="65605"/>
    <lineage>
        <taxon>Bacteria</taxon>
        <taxon>Bacillati</taxon>
        <taxon>Actinomycetota</taxon>
        <taxon>Actinomycetes</taxon>
        <taxon>Kitasatosporales</taxon>
        <taxon>Streptomycetaceae</taxon>
        <taxon>Streptomyces</taxon>
    </lineage>
</organism>
<reference evidence="3" key="1">
    <citation type="journal article" date="2019" name="Int. J. Syst. Evol. Microbiol.">
        <title>The Global Catalogue of Microorganisms (GCM) 10K type strain sequencing project: providing services to taxonomists for standard genome sequencing and annotation.</title>
        <authorList>
            <consortium name="The Broad Institute Genomics Platform"/>
            <consortium name="The Broad Institute Genome Sequencing Center for Infectious Disease"/>
            <person name="Wu L."/>
            <person name="Ma J."/>
        </authorList>
    </citation>
    <scope>NUCLEOTIDE SEQUENCE [LARGE SCALE GENOMIC DNA]</scope>
    <source>
        <strain evidence="3">JCM 10673</strain>
    </source>
</reference>